<dbReference type="FunFam" id="3.60.20.40:FF:000008">
    <property type="entry name" value="Gamma-glutamyltranspeptidase (Eurofung)"/>
    <property type="match status" value="1"/>
</dbReference>
<feature type="binding site" evidence="2">
    <location>
        <begin position="447"/>
        <end position="448"/>
    </location>
    <ligand>
        <name>L-glutamate</name>
        <dbReference type="ChEBI" id="CHEBI:29985"/>
    </ligand>
</feature>
<dbReference type="FunCoup" id="A0A2J6SS60">
    <property type="interactions" value="197"/>
</dbReference>
<name>A0A2J6SS60_9HELO</name>
<feature type="signal peptide" evidence="4">
    <location>
        <begin position="1"/>
        <end position="28"/>
    </location>
</feature>
<feature type="binding site" evidence="2">
    <location>
        <position position="419"/>
    </location>
    <ligand>
        <name>L-glutamate</name>
        <dbReference type="ChEBI" id="CHEBI:29985"/>
    </ligand>
</feature>
<dbReference type="PANTHER" id="PTHR11686:SF62">
    <property type="entry name" value="GLUTATHIONE HYDROLASE"/>
    <property type="match status" value="1"/>
</dbReference>
<dbReference type="EMBL" id="KZ613871">
    <property type="protein sequence ID" value="PMD53628.1"/>
    <property type="molecule type" value="Genomic_DNA"/>
</dbReference>
<comment type="function">
    <text evidence="3">Cleaves the gamma-glutamyl peptide bond of glutathione and glutathione conjugates.</text>
</comment>
<keyword evidence="3" id="KW-0012">Acyltransferase</keyword>
<dbReference type="FunFam" id="1.10.246.130:FF:000001">
    <property type="entry name" value="Gamma-glutamyltransferase 5 isoform 1"/>
    <property type="match status" value="1"/>
</dbReference>
<protein>
    <recommendedName>
        <fullName evidence="3">Glutathione hydrolase</fullName>
        <ecNumber evidence="3">2.3.2.2</ecNumber>
        <ecNumber evidence="3">3.4.19.13</ecNumber>
    </recommendedName>
    <alternativeName>
        <fullName evidence="3">Gamma-glutamyltransferase</fullName>
    </alternativeName>
    <alternativeName>
        <fullName evidence="3">Gamma-glutamyltranspeptidase</fullName>
    </alternativeName>
</protein>
<reference evidence="5 6" key="1">
    <citation type="submission" date="2016-04" db="EMBL/GenBank/DDBJ databases">
        <title>A degradative enzymes factory behind the ericoid mycorrhizal symbiosis.</title>
        <authorList>
            <consortium name="DOE Joint Genome Institute"/>
            <person name="Martino E."/>
            <person name="Morin E."/>
            <person name="Grelet G."/>
            <person name="Kuo A."/>
            <person name="Kohler A."/>
            <person name="Daghino S."/>
            <person name="Barry K."/>
            <person name="Choi C."/>
            <person name="Cichocki N."/>
            <person name="Clum A."/>
            <person name="Copeland A."/>
            <person name="Hainaut M."/>
            <person name="Haridas S."/>
            <person name="Labutti K."/>
            <person name="Lindquist E."/>
            <person name="Lipzen A."/>
            <person name="Khouja H.-R."/>
            <person name="Murat C."/>
            <person name="Ohm R."/>
            <person name="Olson A."/>
            <person name="Spatafora J."/>
            <person name="Veneault-Fourrey C."/>
            <person name="Henrissat B."/>
            <person name="Grigoriev I."/>
            <person name="Martin F."/>
            <person name="Perotto S."/>
        </authorList>
    </citation>
    <scope>NUCLEOTIDE SEQUENCE [LARGE SCALE GENOMIC DNA]</scope>
    <source>
        <strain evidence="5 6">E</strain>
    </source>
</reference>
<feature type="chain" id="PRO_5014463527" description="Glutathione hydrolase" evidence="4">
    <location>
        <begin position="29"/>
        <end position="568"/>
    </location>
</feature>
<dbReference type="GO" id="GO:0005886">
    <property type="term" value="C:plasma membrane"/>
    <property type="evidence" value="ECO:0007669"/>
    <property type="project" value="TreeGrafter"/>
</dbReference>
<dbReference type="Gene3D" id="3.60.20.40">
    <property type="match status" value="1"/>
</dbReference>
<dbReference type="InterPro" id="IPR029055">
    <property type="entry name" value="Ntn_hydrolases_N"/>
</dbReference>
<dbReference type="GeneID" id="36594116"/>
<organism evidence="5 6">
    <name type="scientific">Hyaloscypha bicolor E</name>
    <dbReference type="NCBI Taxonomy" id="1095630"/>
    <lineage>
        <taxon>Eukaryota</taxon>
        <taxon>Fungi</taxon>
        <taxon>Dikarya</taxon>
        <taxon>Ascomycota</taxon>
        <taxon>Pezizomycotina</taxon>
        <taxon>Leotiomycetes</taxon>
        <taxon>Helotiales</taxon>
        <taxon>Hyaloscyphaceae</taxon>
        <taxon>Hyaloscypha</taxon>
        <taxon>Hyaloscypha bicolor</taxon>
    </lineage>
</organism>
<feature type="binding site" evidence="2">
    <location>
        <position position="103"/>
    </location>
    <ligand>
        <name>L-glutamate</name>
        <dbReference type="ChEBI" id="CHEBI:29985"/>
    </ligand>
</feature>
<keyword evidence="4" id="KW-0732">Signal</keyword>
<sequence length="568" mass="61765">MAPLIGLIGHASRGLLWLLLLNGHLVNAVPAHGTDALGAVSSESKTCSEIGIELLRRGGNAADAMVGTTLCVGVIGMQHSGIGGGGFMLVRDSDGNYEAIDFRETAPAAASEDMYNDNIYGSLRGGLASGVPGDLRGLEYLHKKYGILPWRVVCNPAVHVARHGFRVTEDLVRYMDVGHHHGAFLVEDPQWAMDFAPNGTLVGVGDMMTRKRYANTLDEIAKHGAEAFYEGNIAKQTINAVQSAGGIMTLDDLKNYQISIRDPISIRYKDFTLHSCSAPSGGSVALSILKIIEGYEMSNPELRNLNYHRLNEAMRFSYAARSELGDPDFFGYMAGFEAQMLREATAERIRRRISDHHTHNVSHYSPVKYSLPENHGTSHIVTADASGMSITSTSTVNLLWGSLLVVPETGVIMNDEMNDFSIPGIPNEFGFIPSPINYIAPFKRPLSSISPIIVEHSSNRSLYVSIGAAGGSMIPTSTVQSIWHVLEHGMTLPEALNEPRMHDQLLPASTLFEGRFDKEIVESLGERGHNLTFTGNYMASVQGVRRLWNGTFEAASEPRQVNSGGLAV</sequence>
<evidence type="ECO:0000313" key="5">
    <source>
        <dbReference type="EMBL" id="PMD53628.1"/>
    </source>
</evidence>
<dbReference type="RefSeq" id="XP_024730532.1">
    <property type="nucleotide sequence ID" value="XM_024886039.1"/>
</dbReference>
<keyword evidence="3" id="KW-0378">Hydrolase</keyword>
<dbReference type="NCBIfam" id="TIGR00066">
    <property type="entry name" value="g_glut_trans"/>
    <property type="match status" value="1"/>
</dbReference>
<evidence type="ECO:0000256" key="4">
    <source>
        <dbReference type="SAM" id="SignalP"/>
    </source>
</evidence>
<dbReference type="UniPathway" id="UPA00204"/>
<evidence type="ECO:0000313" key="6">
    <source>
        <dbReference type="Proteomes" id="UP000235371"/>
    </source>
</evidence>
<dbReference type="PANTHER" id="PTHR11686">
    <property type="entry name" value="GAMMA GLUTAMYL TRANSPEPTIDASE"/>
    <property type="match status" value="1"/>
</dbReference>
<dbReference type="InParanoid" id="A0A2J6SS60"/>
<dbReference type="OrthoDB" id="1081007at2759"/>
<dbReference type="AlphaFoldDB" id="A0A2J6SS60"/>
<dbReference type="EC" id="2.3.2.2" evidence="3"/>
<comment type="catalytic activity">
    <reaction evidence="3">
        <text>an N-terminal (5-L-glutamyl)-[peptide] + an alpha-amino acid = 5-L-glutamyl amino acid + an N-terminal L-alpha-aminoacyl-[peptide]</text>
        <dbReference type="Rhea" id="RHEA:23904"/>
        <dbReference type="Rhea" id="RHEA-COMP:9780"/>
        <dbReference type="Rhea" id="RHEA-COMP:9795"/>
        <dbReference type="ChEBI" id="CHEBI:77644"/>
        <dbReference type="ChEBI" id="CHEBI:78597"/>
        <dbReference type="ChEBI" id="CHEBI:78599"/>
        <dbReference type="ChEBI" id="CHEBI:78608"/>
        <dbReference type="EC" id="2.3.2.2"/>
    </reaction>
</comment>
<dbReference type="PRINTS" id="PR01210">
    <property type="entry name" value="GGTRANSPTASE"/>
</dbReference>
<dbReference type="Pfam" id="PF01019">
    <property type="entry name" value="G_glu_transpept"/>
    <property type="match status" value="1"/>
</dbReference>
<feature type="active site" description="Nucleophile" evidence="1">
    <location>
        <position position="377"/>
    </location>
</feature>
<accession>A0A2J6SS60</accession>
<dbReference type="Gene3D" id="1.10.246.130">
    <property type="match status" value="1"/>
</dbReference>
<feature type="binding site" evidence="2">
    <location>
        <position position="471"/>
    </location>
    <ligand>
        <name>L-glutamate</name>
        <dbReference type="ChEBI" id="CHEBI:29985"/>
    </ligand>
</feature>
<comment type="catalytic activity">
    <reaction evidence="3">
        <text>an S-substituted glutathione + H2O = an S-substituted L-cysteinylglycine + L-glutamate</text>
        <dbReference type="Rhea" id="RHEA:59468"/>
        <dbReference type="ChEBI" id="CHEBI:15377"/>
        <dbReference type="ChEBI" id="CHEBI:29985"/>
        <dbReference type="ChEBI" id="CHEBI:90779"/>
        <dbReference type="ChEBI" id="CHEBI:143103"/>
        <dbReference type="EC" id="3.4.19.13"/>
    </reaction>
</comment>
<comment type="catalytic activity">
    <reaction evidence="3">
        <text>glutathione + H2O = L-cysteinylglycine + L-glutamate</text>
        <dbReference type="Rhea" id="RHEA:28807"/>
        <dbReference type="ChEBI" id="CHEBI:15377"/>
        <dbReference type="ChEBI" id="CHEBI:29985"/>
        <dbReference type="ChEBI" id="CHEBI:57925"/>
        <dbReference type="ChEBI" id="CHEBI:61694"/>
        <dbReference type="EC" id="3.4.19.13"/>
    </reaction>
</comment>
<keyword evidence="3" id="KW-0808">Transferase</keyword>
<evidence type="ECO:0000256" key="2">
    <source>
        <dbReference type="PIRSR" id="PIRSR600101-2"/>
    </source>
</evidence>
<dbReference type="EC" id="3.4.19.13" evidence="3"/>
<dbReference type="Proteomes" id="UP000235371">
    <property type="component" value="Unassembled WGS sequence"/>
</dbReference>
<evidence type="ECO:0000256" key="1">
    <source>
        <dbReference type="PIRSR" id="PIRSR600101-1"/>
    </source>
</evidence>
<proteinExistence type="predicted"/>
<keyword evidence="6" id="KW-1185">Reference proteome</keyword>
<dbReference type="GO" id="GO:0103068">
    <property type="term" value="F:leukotriene C4 gamma-glutamyl transferase activity"/>
    <property type="evidence" value="ECO:0007669"/>
    <property type="project" value="UniProtKB-EC"/>
</dbReference>
<feature type="binding site" evidence="2">
    <location>
        <begin position="395"/>
        <end position="397"/>
    </location>
    <ligand>
        <name>L-glutamate</name>
        <dbReference type="ChEBI" id="CHEBI:29985"/>
    </ligand>
</feature>
<dbReference type="GO" id="GO:0006751">
    <property type="term" value="P:glutathione catabolic process"/>
    <property type="evidence" value="ECO:0007669"/>
    <property type="project" value="UniProtKB-UniRule"/>
</dbReference>
<dbReference type="InterPro" id="IPR043138">
    <property type="entry name" value="GGT_lsub"/>
</dbReference>
<comment type="pathway">
    <text evidence="3">Sulfur metabolism; glutathione metabolism.</text>
</comment>
<dbReference type="SUPFAM" id="SSF56235">
    <property type="entry name" value="N-terminal nucleophile aminohydrolases (Ntn hydrolases)"/>
    <property type="match status" value="1"/>
</dbReference>
<dbReference type="InterPro" id="IPR043137">
    <property type="entry name" value="GGT_ssub_C"/>
</dbReference>
<gene>
    <name evidence="5" type="ORF">K444DRAFT_655844</name>
</gene>
<dbReference type="InterPro" id="IPR000101">
    <property type="entry name" value="GGT_peptidase"/>
</dbReference>
<dbReference type="STRING" id="1095630.A0A2J6SS60"/>
<evidence type="ECO:0000256" key="3">
    <source>
        <dbReference type="RuleBase" id="RU368068"/>
    </source>
</evidence>
<dbReference type="GO" id="GO:0036374">
    <property type="term" value="F:glutathione hydrolase activity"/>
    <property type="evidence" value="ECO:0007669"/>
    <property type="project" value="UniProtKB-UniRule"/>
</dbReference>